<organism evidence="3 4">
    <name type="scientific">Micavibrio aeruginosavorus</name>
    <dbReference type="NCBI Taxonomy" id="349221"/>
    <lineage>
        <taxon>Bacteria</taxon>
        <taxon>Pseudomonadati</taxon>
        <taxon>Bdellovibrionota</taxon>
        <taxon>Bdellovibrionia</taxon>
        <taxon>Bdellovibrionales</taxon>
        <taxon>Pseudobdellovibrionaceae</taxon>
        <taxon>Micavibrio</taxon>
    </lineage>
</organism>
<evidence type="ECO:0000313" key="4">
    <source>
        <dbReference type="Proteomes" id="UP000249417"/>
    </source>
</evidence>
<protein>
    <submittedName>
        <fullName evidence="3">Uncharacterized protein</fullName>
    </submittedName>
</protein>
<keyword evidence="2" id="KW-1133">Transmembrane helix</keyword>
<name>A0A2W5Q8D8_9BACT</name>
<gene>
    <name evidence="3" type="ORF">DI551_03095</name>
</gene>
<feature type="transmembrane region" description="Helical" evidence="2">
    <location>
        <begin position="6"/>
        <end position="27"/>
    </location>
</feature>
<proteinExistence type="predicted"/>
<evidence type="ECO:0000256" key="2">
    <source>
        <dbReference type="SAM" id="Phobius"/>
    </source>
</evidence>
<comment type="caution">
    <text evidence="3">The sequence shown here is derived from an EMBL/GenBank/DDBJ whole genome shotgun (WGS) entry which is preliminary data.</text>
</comment>
<keyword evidence="2" id="KW-0812">Transmembrane</keyword>
<accession>A0A2W5Q8D8</accession>
<evidence type="ECO:0000256" key="1">
    <source>
        <dbReference type="SAM" id="MobiDB-lite"/>
    </source>
</evidence>
<dbReference type="Proteomes" id="UP000249417">
    <property type="component" value="Unassembled WGS sequence"/>
</dbReference>
<dbReference type="EMBL" id="QFQB01000011">
    <property type="protein sequence ID" value="PZQ47670.1"/>
    <property type="molecule type" value="Genomic_DNA"/>
</dbReference>
<keyword evidence="2" id="KW-0472">Membrane</keyword>
<sequence>MNNTKLYLLVFGLIVCAVLVGMFLYTYETQNSLPPPIEPYQKAEQAPAADPRGGGSNDFGPAPEDIPAVPAPDR</sequence>
<dbReference type="AlphaFoldDB" id="A0A2W5Q8D8"/>
<evidence type="ECO:0000313" key="3">
    <source>
        <dbReference type="EMBL" id="PZQ47670.1"/>
    </source>
</evidence>
<feature type="region of interest" description="Disordered" evidence="1">
    <location>
        <begin position="34"/>
        <end position="74"/>
    </location>
</feature>
<reference evidence="3 4" key="1">
    <citation type="submission" date="2017-08" db="EMBL/GenBank/DDBJ databases">
        <title>Infants hospitalized years apart are colonized by the same room-sourced microbial strains.</title>
        <authorList>
            <person name="Brooks B."/>
            <person name="Olm M.R."/>
            <person name="Firek B.A."/>
            <person name="Baker R."/>
            <person name="Thomas B.C."/>
            <person name="Morowitz M.J."/>
            <person name="Banfield J.F."/>
        </authorList>
    </citation>
    <scope>NUCLEOTIDE SEQUENCE [LARGE SCALE GENOMIC DNA]</scope>
    <source>
        <strain evidence="3">S2_005_002_R2_29</strain>
    </source>
</reference>